<organism evidence="1 2">
    <name type="scientific">Cyclocybe aegerita</name>
    <name type="common">Black poplar mushroom</name>
    <name type="synonym">Agrocybe aegerita</name>
    <dbReference type="NCBI Taxonomy" id="1973307"/>
    <lineage>
        <taxon>Eukaryota</taxon>
        <taxon>Fungi</taxon>
        <taxon>Dikarya</taxon>
        <taxon>Basidiomycota</taxon>
        <taxon>Agaricomycotina</taxon>
        <taxon>Agaricomycetes</taxon>
        <taxon>Agaricomycetidae</taxon>
        <taxon>Agaricales</taxon>
        <taxon>Agaricineae</taxon>
        <taxon>Bolbitiaceae</taxon>
        <taxon>Cyclocybe</taxon>
    </lineage>
</organism>
<proteinExistence type="predicted"/>
<accession>A0A8S0W4D0</accession>
<keyword evidence="2" id="KW-1185">Reference proteome</keyword>
<evidence type="ECO:0000313" key="1">
    <source>
        <dbReference type="EMBL" id="CAA7261894.1"/>
    </source>
</evidence>
<comment type="caution">
    <text evidence="1">The sequence shown here is derived from an EMBL/GenBank/DDBJ whole genome shotgun (WGS) entry which is preliminary data.</text>
</comment>
<dbReference type="EMBL" id="CACVBS010000035">
    <property type="protein sequence ID" value="CAA7261894.1"/>
    <property type="molecule type" value="Genomic_DNA"/>
</dbReference>
<evidence type="ECO:0000313" key="2">
    <source>
        <dbReference type="Proteomes" id="UP000467700"/>
    </source>
</evidence>
<dbReference type="Proteomes" id="UP000467700">
    <property type="component" value="Unassembled WGS sequence"/>
</dbReference>
<gene>
    <name evidence="1" type="ORF">AAE3_LOCUS4119</name>
</gene>
<sequence>MHSPVNYPSSLDTPSSYTVPAFLSSWFTSRRSSTPVQTAVATPSPSGIASTKESSIVSAELPAGDTGEVQQRSATLAKILQFLAHVLPGKEFRQPASLEEFQAIKKALHGGETRSNYSSLCLNHFNNHIVIMMPSLAHEIAAGLL</sequence>
<protein>
    <submittedName>
        <fullName evidence="1">Uncharacterized protein</fullName>
    </submittedName>
</protein>
<reference evidence="1 2" key="1">
    <citation type="submission" date="2020-01" db="EMBL/GenBank/DDBJ databases">
        <authorList>
            <person name="Gupta K D."/>
        </authorList>
    </citation>
    <scope>NUCLEOTIDE SEQUENCE [LARGE SCALE GENOMIC DNA]</scope>
</reference>
<name>A0A8S0W4D0_CYCAE</name>
<dbReference type="AlphaFoldDB" id="A0A8S0W4D0"/>